<evidence type="ECO:0000313" key="9">
    <source>
        <dbReference type="Proteomes" id="UP000694843"/>
    </source>
</evidence>
<keyword evidence="5" id="KW-0342">GTP-binding</keyword>
<dbReference type="Pfam" id="PF01926">
    <property type="entry name" value="MMR_HSR1"/>
    <property type="match status" value="1"/>
</dbReference>
<dbReference type="InterPro" id="IPR027417">
    <property type="entry name" value="P-loop_NTPase"/>
</dbReference>
<gene>
    <name evidence="10" type="primary">LOC108666232</name>
</gene>
<dbReference type="RefSeq" id="XP_018008557.1">
    <property type="nucleotide sequence ID" value="XM_018153068.2"/>
</dbReference>
<keyword evidence="2" id="KW-0963">Cytoplasm</keyword>
<dbReference type="AlphaFoldDB" id="A0A8B7N3X4"/>
<keyword evidence="3" id="KW-0547">Nucleotide-binding</keyword>
<feature type="compositionally biased region" description="Polar residues" evidence="7">
    <location>
        <begin position="344"/>
        <end position="356"/>
    </location>
</feature>
<evidence type="ECO:0000256" key="5">
    <source>
        <dbReference type="ARBA" id="ARBA00023134"/>
    </source>
</evidence>
<feature type="domain" description="CP-type G" evidence="8">
    <location>
        <begin position="165"/>
        <end position="471"/>
    </location>
</feature>
<feature type="region of interest" description="Disordered" evidence="7">
    <location>
        <begin position="298"/>
        <end position="318"/>
    </location>
</feature>
<dbReference type="Gene3D" id="3.40.50.300">
    <property type="entry name" value="P-loop containing nucleotide triphosphate hydrolases"/>
    <property type="match status" value="2"/>
</dbReference>
<feature type="compositionally biased region" description="Acidic residues" evidence="7">
    <location>
        <begin position="255"/>
        <end position="266"/>
    </location>
</feature>
<dbReference type="OrthoDB" id="61815at2759"/>
<dbReference type="Proteomes" id="UP000694843">
    <property type="component" value="Unplaced"/>
</dbReference>
<organism evidence="9 10">
    <name type="scientific">Hyalella azteca</name>
    <name type="common">Amphipod</name>
    <dbReference type="NCBI Taxonomy" id="294128"/>
    <lineage>
        <taxon>Eukaryota</taxon>
        <taxon>Metazoa</taxon>
        <taxon>Ecdysozoa</taxon>
        <taxon>Arthropoda</taxon>
        <taxon>Crustacea</taxon>
        <taxon>Multicrustacea</taxon>
        <taxon>Malacostraca</taxon>
        <taxon>Eumalacostraca</taxon>
        <taxon>Peracarida</taxon>
        <taxon>Amphipoda</taxon>
        <taxon>Senticaudata</taxon>
        <taxon>Talitrida</taxon>
        <taxon>Talitroidea</taxon>
        <taxon>Hyalellidae</taxon>
        <taxon>Hyalella</taxon>
    </lineage>
</organism>
<keyword evidence="4" id="KW-0378">Hydrolase</keyword>
<proteinExistence type="predicted"/>
<protein>
    <recommendedName>
        <fullName evidence="6">Large subunit GTPase 1 homolog</fullName>
    </recommendedName>
</protein>
<feature type="region of interest" description="Disordered" evidence="7">
    <location>
        <begin position="336"/>
        <end position="356"/>
    </location>
</feature>
<name>A0A8B7N3X4_HYAAZ</name>
<reference evidence="10" key="1">
    <citation type="submission" date="2025-08" db="UniProtKB">
        <authorList>
            <consortium name="RefSeq"/>
        </authorList>
    </citation>
    <scope>IDENTIFICATION</scope>
    <source>
        <tissue evidence="10">Whole organism</tissue>
    </source>
</reference>
<accession>A0A8B7N3X4</accession>
<evidence type="ECO:0000256" key="4">
    <source>
        <dbReference type="ARBA" id="ARBA00022801"/>
    </source>
</evidence>
<evidence type="ECO:0000313" key="10">
    <source>
        <dbReference type="RefSeq" id="XP_018008557.1"/>
    </source>
</evidence>
<feature type="region of interest" description="Disordered" evidence="7">
    <location>
        <begin position="665"/>
        <end position="687"/>
    </location>
</feature>
<dbReference type="SUPFAM" id="SSF52540">
    <property type="entry name" value="P-loop containing nucleoside triphosphate hydrolases"/>
    <property type="match status" value="1"/>
</dbReference>
<dbReference type="InterPro" id="IPR030378">
    <property type="entry name" value="G_CP_dom"/>
</dbReference>
<evidence type="ECO:0000259" key="8">
    <source>
        <dbReference type="PROSITE" id="PS51721"/>
    </source>
</evidence>
<feature type="region of interest" description="Disordered" evidence="7">
    <location>
        <begin position="253"/>
        <end position="274"/>
    </location>
</feature>
<sequence length="687" mass="77766">MAPAKQKQKCSVGRALIKQKAREKKEFFSKYKENRHVHPISAAGVHEEASLKSITQQTDLADFMSRIEIHQMNFENRQCNVKVQTVDRAAGILTESEKERINKAQKQHWHELRIPRRPAWDEMTSKEELQQAEAEAFRQWRVQLEELSSVEDITVTPYEKNPRVWQQLWRVVERSDVVVQIVDARNPLMFRCTDLEKYVKEVDPDKVNLLLVNKSDFLSEEQRQAWADYFNINNVFAVFFSALAAGNELGKELEDLSEEEDEEEESRDNVSGESSKLFEFEAPIVPVSQCDDEISLVSSEDEYESANSSLDVSDSEELNKENLAEISLNCSQSSIESEALKPPTNKQSNNTSVPSATNSIAETLDSDNVKSLTIGSTHKTAASFVTTSKLHNREELIAVLEHASPAPRLLQQHTTIGLVGYPNVGKSSTINCLMQGKRVTVSATPGKTKHFQTLFLTPELVLCDCPGLVFPGFVNTRQEMIIWGILPIDEIRRDYHSPVTLICSTLPPASLEAAYSIPLPAGDSRAPTAEELLTSYSVTRSFMSARGRPDTSRAGRAILKDFMNGRLLYCVAPPGLDQQRYHTYTVQAKCKNRVKLTPMQKMMMPETADDRDAEVQQAFGLLQQQRPAPGKRPRKTRVKKPKGYVEYTEDENGPVMVITKPWRNLEKKQKSVKKNPNTNNPYAEYLW</sequence>
<feature type="compositionally biased region" description="Basic residues" evidence="7">
    <location>
        <begin position="629"/>
        <end position="642"/>
    </location>
</feature>
<dbReference type="PROSITE" id="PS51721">
    <property type="entry name" value="G_CP"/>
    <property type="match status" value="1"/>
</dbReference>
<evidence type="ECO:0000256" key="3">
    <source>
        <dbReference type="ARBA" id="ARBA00022741"/>
    </source>
</evidence>
<dbReference type="CTD" id="31097"/>
<dbReference type="PANTHER" id="PTHR45709">
    <property type="entry name" value="LARGE SUBUNIT GTPASE 1 HOMOLOG-RELATED"/>
    <property type="match status" value="1"/>
</dbReference>
<dbReference type="InterPro" id="IPR006073">
    <property type="entry name" value="GTP-bd"/>
</dbReference>
<dbReference type="GeneID" id="108666232"/>
<dbReference type="PANTHER" id="PTHR45709:SF2">
    <property type="entry name" value="LARGE SUBUNIT GTPASE 1 HOMOLOG"/>
    <property type="match status" value="1"/>
</dbReference>
<dbReference type="GO" id="GO:0005525">
    <property type="term" value="F:GTP binding"/>
    <property type="evidence" value="ECO:0007669"/>
    <property type="project" value="UniProtKB-KW"/>
</dbReference>
<dbReference type="InterPro" id="IPR043358">
    <property type="entry name" value="GNL1-like"/>
</dbReference>
<evidence type="ECO:0000256" key="2">
    <source>
        <dbReference type="ARBA" id="ARBA00022490"/>
    </source>
</evidence>
<keyword evidence="9" id="KW-1185">Reference proteome</keyword>
<dbReference type="CDD" id="cd01857">
    <property type="entry name" value="HSR1_MMR1"/>
    <property type="match status" value="1"/>
</dbReference>
<dbReference type="KEGG" id="hazt:108666232"/>
<evidence type="ECO:0000256" key="7">
    <source>
        <dbReference type="SAM" id="MobiDB-lite"/>
    </source>
</evidence>
<comment type="subcellular location">
    <subcellularLocation>
        <location evidence="1">Cytoplasm</location>
    </subcellularLocation>
</comment>
<dbReference type="GO" id="GO:0000054">
    <property type="term" value="P:ribosomal subunit export from nucleus"/>
    <property type="evidence" value="ECO:0007669"/>
    <property type="project" value="TreeGrafter"/>
</dbReference>
<dbReference type="GO" id="GO:0003924">
    <property type="term" value="F:GTPase activity"/>
    <property type="evidence" value="ECO:0007669"/>
    <property type="project" value="InterPro"/>
</dbReference>
<evidence type="ECO:0000256" key="1">
    <source>
        <dbReference type="ARBA" id="ARBA00004496"/>
    </source>
</evidence>
<dbReference type="OMA" id="WETNDLE"/>
<feature type="region of interest" description="Disordered" evidence="7">
    <location>
        <begin position="624"/>
        <end position="645"/>
    </location>
</feature>
<evidence type="ECO:0000256" key="6">
    <source>
        <dbReference type="ARBA" id="ARBA00040145"/>
    </source>
</evidence>
<dbReference type="GO" id="GO:0005829">
    <property type="term" value="C:cytosol"/>
    <property type="evidence" value="ECO:0007669"/>
    <property type="project" value="TreeGrafter"/>
</dbReference>